<keyword evidence="8" id="KW-1185">Reference proteome</keyword>
<proteinExistence type="inferred from homology"/>
<evidence type="ECO:0000256" key="6">
    <source>
        <dbReference type="HAMAP-Rule" id="MF_00362"/>
    </source>
</evidence>
<dbReference type="GO" id="GO:1990904">
    <property type="term" value="C:ribonucleoprotein complex"/>
    <property type="evidence" value="ECO:0007669"/>
    <property type="project" value="UniProtKB-KW"/>
</dbReference>
<dbReference type="Proteomes" id="UP000541810">
    <property type="component" value="Unassembled WGS sequence"/>
</dbReference>
<comment type="function">
    <text evidence="1 6">Forms part of the ribosomal stalk, playing a central role in the interaction of the ribosome with GTP-bound translation factors.</text>
</comment>
<dbReference type="SUPFAM" id="SSF160369">
    <property type="entry name" value="Ribosomal protein L10-like"/>
    <property type="match status" value="1"/>
</dbReference>
<dbReference type="InterPro" id="IPR043141">
    <property type="entry name" value="Ribosomal_uL10-like_sf"/>
</dbReference>
<dbReference type="InterPro" id="IPR022973">
    <property type="entry name" value="Ribosomal_uL10_bac"/>
</dbReference>
<dbReference type="InterPro" id="IPR047865">
    <property type="entry name" value="Ribosomal_uL10_bac_type"/>
</dbReference>
<dbReference type="NCBIfam" id="NF000955">
    <property type="entry name" value="PRK00099.1-1"/>
    <property type="match status" value="1"/>
</dbReference>
<comment type="similarity">
    <text evidence="2 6">Belongs to the universal ribosomal protein uL10 family.</text>
</comment>
<keyword evidence="4 6" id="KW-0687">Ribonucleoprotein</keyword>
<evidence type="ECO:0000256" key="5">
    <source>
        <dbReference type="ARBA" id="ARBA00035202"/>
    </source>
</evidence>
<dbReference type="InterPro" id="IPR001790">
    <property type="entry name" value="Ribosomal_uL10"/>
</dbReference>
<dbReference type="PANTHER" id="PTHR11560">
    <property type="entry name" value="39S RIBOSOMAL PROTEIN L10, MITOCHONDRIAL"/>
    <property type="match status" value="1"/>
</dbReference>
<evidence type="ECO:0000256" key="3">
    <source>
        <dbReference type="ARBA" id="ARBA00022980"/>
    </source>
</evidence>
<evidence type="ECO:0000256" key="4">
    <source>
        <dbReference type="ARBA" id="ARBA00023274"/>
    </source>
</evidence>
<dbReference type="GO" id="GO:0005840">
    <property type="term" value="C:ribosome"/>
    <property type="evidence" value="ECO:0007669"/>
    <property type="project" value="UniProtKB-KW"/>
</dbReference>
<reference evidence="7 8" key="1">
    <citation type="submission" date="2020-08" db="EMBL/GenBank/DDBJ databases">
        <title>Genomic Encyclopedia of Type Strains, Phase IV (KMG-IV): sequencing the most valuable type-strain genomes for metagenomic binning, comparative biology and taxonomic classification.</title>
        <authorList>
            <person name="Goeker M."/>
        </authorList>
    </citation>
    <scope>NUCLEOTIDE SEQUENCE [LARGE SCALE GENOMIC DNA]</scope>
    <source>
        <strain evidence="7 8">DSM 103725</strain>
    </source>
</reference>
<keyword evidence="6" id="KW-0694">RNA-binding</keyword>
<evidence type="ECO:0000313" key="7">
    <source>
        <dbReference type="EMBL" id="MBB6431609.1"/>
    </source>
</evidence>
<name>A0A7X0LM54_9BACT</name>
<gene>
    <name evidence="6" type="primary">rplJ</name>
    <name evidence="7" type="ORF">HNQ40_003415</name>
</gene>
<dbReference type="Gene3D" id="6.10.250.290">
    <property type="match status" value="1"/>
</dbReference>
<protein>
    <recommendedName>
        <fullName evidence="5 6">Large ribosomal subunit protein uL10</fullName>
    </recommendedName>
</protein>
<organism evidence="7 8">
    <name type="scientific">Algisphaera agarilytica</name>
    <dbReference type="NCBI Taxonomy" id="1385975"/>
    <lineage>
        <taxon>Bacteria</taxon>
        <taxon>Pseudomonadati</taxon>
        <taxon>Planctomycetota</taxon>
        <taxon>Phycisphaerae</taxon>
        <taxon>Phycisphaerales</taxon>
        <taxon>Phycisphaeraceae</taxon>
        <taxon>Algisphaera</taxon>
    </lineage>
</organism>
<dbReference type="Pfam" id="PF00466">
    <property type="entry name" value="Ribosomal_L10"/>
    <property type="match status" value="1"/>
</dbReference>
<accession>A0A7X0LM54</accession>
<keyword evidence="6" id="KW-0699">rRNA-binding</keyword>
<dbReference type="CDD" id="cd05797">
    <property type="entry name" value="Ribosomal_L10"/>
    <property type="match status" value="1"/>
</dbReference>
<comment type="caution">
    <text evidence="7">The sequence shown here is derived from an EMBL/GenBank/DDBJ whole genome shotgun (WGS) entry which is preliminary data.</text>
</comment>
<sequence>MSKPVKNLIASAYAKEFADLSGAVLIDIRGVEANDNNALRNELAEKSIKVRVIKNSLAKGVFAGGELEGLNEFLEGPAAMVFPASEDTSVVGVARELIDWAKKLENMEFKGAVMDGMTFGPDEIKKLSEYPTKEEAQAQVVQILLTPAQNLVSAITAPGKNLAGIIKTIQEKLENGETIAKVG</sequence>
<dbReference type="GO" id="GO:0006412">
    <property type="term" value="P:translation"/>
    <property type="evidence" value="ECO:0007669"/>
    <property type="project" value="UniProtKB-UniRule"/>
</dbReference>
<evidence type="ECO:0000256" key="1">
    <source>
        <dbReference type="ARBA" id="ARBA00002633"/>
    </source>
</evidence>
<dbReference type="EMBL" id="JACHGY010000001">
    <property type="protein sequence ID" value="MBB6431609.1"/>
    <property type="molecule type" value="Genomic_DNA"/>
</dbReference>
<keyword evidence="3 6" id="KW-0689">Ribosomal protein</keyword>
<dbReference type="AlphaFoldDB" id="A0A7X0LM54"/>
<dbReference type="GO" id="GO:0070180">
    <property type="term" value="F:large ribosomal subunit rRNA binding"/>
    <property type="evidence" value="ECO:0007669"/>
    <property type="project" value="UniProtKB-UniRule"/>
</dbReference>
<dbReference type="Gene3D" id="3.30.70.1730">
    <property type="match status" value="1"/>
</dbReference>
<dbReference type="HAMAP" id="MF_00362">
    <property type="entry name" value="Ribosomal_uL10"/>
    <property type="match status" value="1"/>
</dbReference>
<comment type="subunit">
    <text evidence="6">Part of the ribosomal stalk of the 50S ribosomal subunit. The N-terminus interacts with L11 and the large rRNA to form the base of the stalk. The C-terminus forms an elongated spine to which L12 dimers bind in a sequential fashion forming a multimeric L10(L12)X complex.</text>
</comment>
<evidence type="ECO:0000256" key="2">
    <source>
        <dbReference type="ARBA" id="ARBA00008889"/>
    </source>
</evidence>
<dbReference type="RefSeq" id="WP_184679065.1">
    <property type="nucleotide sequence ID" value="NZ_JACHGY010000001.1"/>
</dbReference>
<evidence type="ECO:0000313" key="8">
    <source>
        <dbReference type="Proteomes" id="UP000541810"/>
    </source>
</evidence>